<comment type="similarity">
    <text evidence="1">Belongs to the glycosyltransferase 2 family.</text>
</comment>
<dbReference type="PANTHER" id="PTHR43630:SF1">
    <property type="entry name" value="POLY-BETA-1,6-N-ACETYL-D-GLUCOSAMINE SYNTHASE"/>
    <property type="match status" value="1"/>
</dbReference>
<feature type="transmembrane region" description="Helical" evidence="4">
    <location>
        <begin position="315"/>
        <end position="335"/>
    </location>
</feature>
<keyword evidence="4" id="KW-0472">Membrane</keyword>
<feature type="transmembrane region" description="Helical" evidence="4">
    <location>
        <begin position="293"/>
        <end position="309"/>
    </location>
</feature>
<evidence type="ECO:0000256" key="1">
    <source>
        <dbReference type="ARBA" id="ARBA00006739"/>
    </source>
</evidence>
<dbReference type="Proteomes" id="UP000325292">
    <property type="component" value="Chromosome"/>
</dbReference>
<dbReference type="Pfam" id="PF13632">
    <property type="entry name" value="Glyco_trans_2_3"/>
    <property type="match status" value="1"/>
</dbReference>
<dbReference type="Gene3D" id="3.90.550.10">
    <property type="entry name" value="Spore Coat Polysaccharide Biosynthesis Protein SpsA, Chain A"/>
    <property type="match status" value="1"/>
</dbReference>
<evidence type="ECO:0000256" key="2">
    <source>
        <dbReference type="ARBA" id="ARBA00022676"/>
    </source>
</evidence>
<protein>
    <recommendedName>
        <fullName evidence="9">Glycosyl transferase</fullName>
    </recommendedName>
</protein>
<feature type="domain" description="Type II secretion system protein GspE N-terminal" evidence="5">
    <location>
        <begin position="202"/>
        <end position="261"/>
    </location>
</feature>
<dbReference type="Pfam" id="PF05157">
    <property type="entry name" value="MshEN"/>
    <property type="match status" value="1"/>
</dbReference>
<keyword evidence="4" id="KW-0812">Transmembrane</keyword>
<feature type="transmembrane region" description="Helical" evidence="4">
    <location>
        <begin position="615"/>
        <end position="638"/>
    </location>
</feature>
<evidence type="ECO:0000313" key="8">
    <source>
        <dbReference type="Proteomes" id="UP000325292"/>
    </source>
</evidence>
<organism evidence="7 8">
    <name type="scientific">Sulfobacillus thermotolerans</name>
    <dbReference type="NCBI Taxonomy" id="338644"/>
    <lineage>
        <taxon>Bacteria</taxon>
        <taxon>Bacillati</taxon>
        <taxon>Bacillota</taxon>
        <taxon>Clostridia</taxon>
        <taxon>Eubacteriales</taxon>
        <taxon>Clostridiales Family XVII. Incertae Sedis</taxon>
        <taxon>Sulfobacillus</taxon>
    </lineage>
</organism>
<dbReference type="InterPro" id="IPR007831">
    <property type="entry name" value="T2SS_GspE_N"/>
</dbReference>
<dbReference type="SUPFAM" id="SSF53448">
    <property type="entry name" value="Nucleotide-diphospho-sugar transferases"/>
    <property type="match status" value="1"/>
</dbReference>
<accession>A0ABN5H3W1</accession>
<dbReference type="InterPro" id="IPR037257">
    <property type="entry name" value="T2SS_E_N_sf"/>
</dbReference>
<reference evidence="7 8" key="1">
    <citation type="journal article" date="2019" name="Sci. Rep.">
        <title>Sulfobacillus thermotolerans: new insights into resistance and metabolic capacities of acidophilic chemolithotrophs.</title>
        <authorList>
            <person name="Panyushkina A.E."/>
            <person name="Babenko V.V."/>
            <person name="Nikitina A.S."/>
            <person name="Selezneva O.V."/>
            <person name="Tsaplina I.A."/>
            <person name="Letarova M.A."/>
            <person name="Kostryukova E.S."/>
            <person name="Letarov A.V."/>
        </authorList>
    </citation>
    <scope>NUCLEOTIDE SEQUENCE [LARGE SCALE GENOMIC DNA]</scope>
    <source>
        <strain evidence="7 8">Kr1</strain>
    </source>
</reference>
<evidence type="ECO:0008006" key="9">
    <source>
        <dbReference type="Google" id="ProtNLM"/>
    </source>
</evidence>
<keyword evidence="2" id="KW-0328">Glycosyltransferase</keyword>
<dbReference type="InterPro" id="IPR001173">
    <property type="entry name" value="Glyco_trans_2-like"/>
</dbReference>
<gene>
    <name evidence="7" type="ORF">BXT84_15335</name>
</gene>
<evidence type="ECO:0000256" key="4">
    <source>
        <dbReference type="SAM" id="Phobius"/>
    </source>
</evidence>
<evidence type="ECO:0000259" key="5">
    <source>
        <dbReference type="Pfam" id="PF05157"/>
    </source>
</evidence>
<sequence length="748" mass="84151">MIVDPSHFVDSMAAISQEDIESIDLFPTRNSQGQIHDPVDPSAALMLDAASAQKAGLLAFRFDSGRVCVAAVFPLSDDARALLGRIVVPVTLYRASARSIAHAYRRVLGEHHDVRPSSYFGETARRLGLISSRDVDSALAEQARRGGKLGQILVQHRVLTYWGVARVVASQLNLPEVNLLAQDPEKIAHEPNLSHVWALREEQFWRQARMVPIGWSGSAAVLAVEDPWQSQQAVEELERLLPSAPQVMVSGKRDIEAVLTARFHVVDMAMSRDHLATVRPEDSARKTMTRRQWVSVAVTLACVVALLVWHPSVAISVLSSLLIIMYSVTIAYRLWMIRQGTDIPDSALGSQDMVAALDERDLPIYTILVPAREEAAVLPTLTRALNALDYPKDRLDVKLLLEADDEDTIAAAKAANLPHFIDIVIVPPSEPRTKPKACNYGLQLARGEYVTIFDAEDLPEPLQLKKAIVAFRQHDDKLACVQAKLSYFNAEQNLLTRWFTAEYASWFDLFLPALYRAKLPIPLGGTSNHFRIDRLRELGGWDPYNVTEDADLGIRLYKAGYYASVIDSNTYEEANSEFVNWVRQRSRWIKGYIQTWLVHMRHPIKLYRSMGARGFWGFQMSILGTPLMFLLNPLYWFLTSLWFMTHWHVIPSLFPPGIYYLGMINLLAGNFIFTYINALGVAKRGNWELVPYTVLTPIYWSMMSLASWKALMQLITRPSHWEKTVHGLSTAPYDVTSVMGNSAQESAV</sequence>
<feature type="transmembrane region" description="Helical" evidence="4">
    <location>
        <begin position="658"/>
        <end position="677"/>
    </location>
</feature>
<keyword evidence="8" id="KW-1185">Reference proteome</keyword>
<keyword evidence="4" id="KW-1133">Transmembrane helix</keyword>
<proteinExistence type="inferred from homology"/>
<dbReference type="SUPFAM" id="SSF160246">
    <property type="entry name" value="EspE N-terminal domain-like"/>
    <property type="match status" value="1"/>
</dbReference>
<name>A0ABN5H3W1_9FIRM</name>
<dbReference type="InterPro" id="IPR029044">
    <property type="entry name" value="Nucleotide-diphossugar_trans"/>
</dbReference>
<feature type="transmembrane region" description="Helical" evidence="4">
    <location>
        <begin position="689"/>
        <end position="708"/>
    </location>
</feature>
<dbReference type="EMBL" id="CP019454">
    <property type="protein sequence ID" value="AUW95159.1"/>
    <property type="molecule type" value="Genomic_DNA"/>
</dbReference>
<feature type="domain" description="Glycosyltransferase 2-like" evidence="6">
    <location>
        <begin position="449"/>
        <end position="646"/>
    </location>
</feature>
<keyword evidence="3" id="KW-0808">Transferase</keyword>
<evidence type="ECO:0000256" key="3">
    <source>
        <dbReference type="ARBA" id="ARBA00022679"/>
    </source>
</evidence>
<evidence type="ECO:0000259" key="6">
    <source>
        <dbReference type="Pfam" id="PF13632"/>
    </source>
</evidence>
<evidence type="ECO:0000313" key="7">
    <source>
        <dbReference type="EMBL" id="AUW95159.1"/>
    </source>
</evidence>
<dbReference type="CDD" id="cd06427">
    <property type="entry name" value="CESA_like_2"/>
    <property type="match status" value="1"/>
</dbReference>
<dbReference type="PANTHER" id="PTHR43630">
    <property type="entry name" value="POLY-BETA-1,6-N-ACETYL-D-GLUCOSAMINE SYNTHASE"/>
    <property type="match status" value="1"/>
</dbReference>